<dbReference type="OrthoDB" id="2618645at2"/>
<evidence type="ECO:0000313" key="1">
    <source>
        <dbReference type="EMBL" id="TQR08489.1"/>
    </source>
</evidence>
<reference evidence="1 2" key="1">
    <citation type="submission" date="2019-05" db="EMBL/GenBank/DDBJ databases">
        <title>Psychrobacillus vulpis sp. nov., a new species isolated from feces of a red fox that inhabits in The Tablas de Daimiel Natural Park, Albacete, Spain.</title>
        <authorList>
            <person name="Rodriguez M."/>
            <person name="Reina J.C."/>
            <person name="Bejar V."/>
            <person name="Llamas I."/>
        </authorList>
    </citation>
    <scope>NUCLEOTIDE SEQUENCE [LARGE SCALE GENOMIC DNA]</scope>
    <source>
        <strain evidence="1 2">NEAU-3TGS17</strain>
    </source>
</reference>
<sequence>MEWSRNNGETWGKLPVNNYVTHAWFDGNDQLNIATEKEIWLGITPKSKGTKILSLDHPIDKVDYSSNNHMAVLSNERIYYTTNQGESWEQAVVPKPFYKVQITDSGDLLVLTGKSKILQKTNDGWNEIAMPK</sequence>
<dbReference type="RefSeq" id="WP_142540872.1">
    <property type="nucleotide sequence ID" value="NZ_BMIE01000001.1"/>
</dbReference>
<name>A0A544STG0_9BACI</name>
<keyword evidence="2" id="KW-1185">Reference proteome</keyword>
<dbReference type="AlphaFoldDB" id="A0A544STG0"/>
<accession>A0A544STG0</accession>
<dbReference type="Proteomes" id="UP000317316">
    <property type="component" value="Unassembled WGS sequence"/>
</dbReference>
<proteinExistence type="predicted"/>
<evidence type="ECO:0008006" key="3">
    <source>
        <dbReference type="Google" id="ProtNLM"/>
    </source>
</evidence>
<evidence type="ECO:0000313" key="2">
    <source>
        <dbReference type="Proteomes" id="UP000317316"/>
    </source>
</evidence>
<organism evidence="1 2">
    <name type="scientific">Psychrobacillus lasiicapitis</name>
    <dbReference type="NCBI Taxonomy" id="1636719"/>
    <lineage>
        <taxon>Bacteria</taxon>
        <taxon>Bacillati</taxon>
        <taxon>Bacillota</taxon>
        <taxon>Bacilli</taxon>
        <taxon>Bacillales</taxon>
        <taxon>Bacillaceae</taxon>
        <taxon>Psychrobacillus</taxon>
    </lineage>
</organism>
<protein>
    <recommendedName>
        <fullName evidence="3">Sortilin N-terminal domain-containing protein</fullName>
    </recommendedName>
</protein>
<comment type="caution">
    <text evidence="1">The sequence shown here is derived from an EMBL/GenBank/DDBJ whole genome shotgun (WGS) entry which is preliminary data.</text>
</comment>
<dbReference type="SUPFAM" id="SSF110296">
    <property type="entry name" value="Oligoxyloglucan reducing end-specific cellobiohydrolase"/>
    <property type="match status" value="1"/>
</dbReference>
<gene>
    <name evidence="1" type="ORF">FG382_21320</name>
</gene>
<dbReference type="EMBL" id="VDGH01000016">
    <property type="protein sequence ID" value="TQR08489.1"/>
    <property type="molecule type" value="Genomic_DNA"/>
</dbReference>